<dbReference type="Pfam" id="PF03188">
    <property type="entry name" value="Cytochrom_B561"/>
    <property type="match status" value="1"/>
</dbReference>
<dbReference type="InterPro" id="IPR006593">
    <property type="entry name" value="Cyt_b561/ferric_Rdtase_TM"/>
</dbReference>
<keyword evidence="9" id="KW-0408">Iron</keyword>
<keyword evidence="14" id="KW-1185">Reference proteome</keyword>
<dbReference type="EMBL" id="JBBWWQ010000004">
    <property type="protein sequence ID" value="KAK8949428.1"/>
    <property type="molecule type" value="Genomic_DNA"/>
</dbReference>
<dbReference type="PANTHER" id="PTHR10106:SF41">
    <property type="entry name" value="TRANSMEMBRANE ASCORBATE FERRIREDUCTASE 4-RELATED"/>
    <property type="match status" value="1"/>
</dbReference>
<dbReference type="PROSITE" id="PS50939">
    <property type="entry name" value="CYTOCHROME_B561"/>
    <property type="match status" value="1"/>
</dbReference>
<dbReference type="PANTHER" id="PTHR10106">
    <property type="entry name" value="CYTOCHROME B561-RELATED"/>
    <property type="match status" value="1"/>
</dbReference>
<dbReference type="SMART" id="SM00665">
    <property type="entry name" value="B561"/>
    <property type="match status" value="1"/>
</dbReference>
<evidence type="ECO:0000313" key="13">
    <source>
        <dbReference type="EMBL" id="KAK8949428.1"/>
    </source>
</evidence>
<comment type="cofactor">
    <cofactor evidence="1">
        <name>heme b</name>
        <dbReference type="ChEBI" id="CHEBI:60344"/>
    </cofactor>
</comment>
<name>A0AAP0GBK6_9ASPA</name>
<evidence type="ECO:0000256" key="1">
    <source>
        <dbReference type="ARBA" id="ARBA00001970"/>
    </source>
</evidence>
<keyword evidence="5 11" id="KW-0812">Transmembrane</keyword>
<dbReference type="GO" id="GO:0046872">
    <property type="term" value="F:metal ion binding"/>
    <property type="evidence" value="ECO:0007669"/>
    <property type="project" value="UniProtKB-KW"/>
</dbReference>
<evidence type="ECO:0000256" key="9">
    <source>
        <dbReference type="ARBA" id="ARBA00023004"/>
    </source>
</evidence>
<evidence type="ECO:0000256" key="4">
    <source>
        <dbReference type="ARBA" id="ARBA00022617"/>
    </source>
</evidence>
<gene>
    <name evidence="13" type="primary">CYB561D</name>
    <name evidence="13" type="ORF">KSP39_PZI005330</name>
</gene>
<evidence type="ECO:0000256" key="6">
    <source>
        <dbReference type="ARBA" id="ARBA00022723"/>
    </source>
</evidence>
<dbReference type="InterPro" id="IPR043205">
    <property type="entry name" value="CYB561/CYBRD1-like"/>
</dbReference>
<feature type="transmembrane region" description="Helical" evidence="11">
    <location>
        <begin position="29"/>
        <end position="48"/>
    </location>
</feature>
<feature type="transmembrane region" description="Helical" evidence="11">
    <location>
        <begin position="143"/>
        <end position="165"/>
    </location>
</feature>
<evidence type="ECO:0000256" key="11">
    <source>
        <dbReference type="SAM" id="Phobius"/>
    </source>
</evidence>
<keyword evidence="7" id="KW-0249">Electron transport</keyword>
<evidence type="ECO:0000256" key="3">
    <source>
        <dbReference type="ARBA" id="ARBA00022448"/>
    </source>
</evidence>
<dbReference type="AlphaFoldDB" id="A0AAP0GBK6"/>
<reference evidence="13 14" key="1">
    <citation type="journal article" date="2022" name="Nat. Plants">
        <title>Genomes of leafy and leafless Platanthera orchids illuminate the evolution of mycoheterotrophy.</title>
        <authorList>
            <person name="Li M.H."/>
            <person name="Liu K.W."/>
            <person name="Li Z."/>
            <person name="Lu H.C."/>
            <person name="Ye Q.L."/>
            <person name="Zhang D."/>
            <person name="Wang J.Y."/>
            <person name="Li Y.F."/>
            <person name="Zhong Z.M."/>
            <person name="Liu X."/>
            <person name="Yu X."/>
            <person name="Liu D.K."/>
            <person name="Tu X.D."/>
            <person name="Liu B."/>
            <person name="Hao Y."/>
            <person name="Liao X.Y."/>
            <person name="Jiang Y.T."/>
            <person name="Sun W.H."/>
            <person name="Chen J."/>
            <person name="Chen Y.Q."/>
            <person name="Ai Y."/>
            <person name="Zhai J.W."/>
            <person name="Wu S.S."/>
            <person name="Zhou Z."/>
            <person name="Hsiao Y.Y."/>
            <person name="Wu W.L."/>
            <person name="Chen Y.Y."/>
            <person name="Lin Y.F."/>
            <person name="Hsu J.L."/>
            <person name="Li C.Y."/>
            <person name="Wang Z.W."/>
            <person name="Zhao X."/>
            <person name="Zhong W.Y."/>
            <person name="Ma X.K."/>
            <person name="Ma L."/>
            <person name="Huang J."/>
            <person name="Chen G.Z."/>
            <person name="Huang M.Z."/>
            <person name="Huang L."/>
            <person name="Peng D.H."/>
            <person name="Luo Y.B."/>
            <person name="Zou S.Q."/>
            <person name="Chen S.P."/>
            <person name="Lan S."/>
            <person name="Tsai W.C."/>
            <person name="Van de Peer Y."/>
            <person name="Liu Z.J."/>
        </authorList>
    </citation>
    <scope>NUCLEOTIDE SEQUENCE [LARGE SCALE GENOMIC DNA]</scope>
    <source>
        <strain evidence="13">Lor287</strain>
    </source>
</reference>
<accession>A0AAP0GBK6</accession>
<evidence type="ECO:0000256" key="7">
    <source>
        <dbReference type="ARBA" id="ARBA00022982"/>
    </source>
</evidence>
<evidence type="ECO:0000256" key="2">
    <source>
        <dbReference type="ARBA" id="ARBA00004141"/>
    </source>
</evidence>
<feature type="transmembrane region" description="Helical" evidence="11">
    <location>
        <begin position="60"/>
        <end position="87"/>
    </location>
</feature>
<evidence type="ECO:0000256" key="8">
    <source>
        <dbReference type="ARBA" id="ARBA00022989"/>
    </source>
</evidence>
<sequence>MVIGFILLSGEGILVHRRLAGRCRANGKLVHLSVQAAALGFGLIGVWAKFKGKDGIVSNFYSLHSWIGLSSVLLLASQCLIGFISMWHRTEGWRTRPAVLPWHVFFGLYAFGLAVTAAETGLQEKLTFLQARRGGPARKSREVTLINSIGIALAILPAFVILAAISPRHREGQITKFINSKDAENGKSHV</sequence>
<keyword evidence="4" id="KW-0349">Heme</keyword>
<dbReference type="Gene3D" id="1.20.120.1770">
    <property type="match status" value="1"/>
</dbReference>
<keyword evidence="8 11" id="KW-1133">Transmembrane helix</keyword>
<keyword evidence="10 11" id="KW-0472">Membrane</keyword>
<comment type="caution">
    <text evidence="13">The sequence shown here is derived from an EMBL/GenBank/DDBJ whole genome shotgun (WGS) entry which is preliminary data.</text>
</comment>
<evidence type="ECO:0000256" key="5">
    <source>
        <dbReference type="ARBA" id="ARBA00022692"/>
    </source>
</evidence>
<keyword evidence="3" id="KW-0813">Transport</keyword>
<dbReference type="GO" id="GO:0016020">
    <property type="term" value="C:membrane"/>
    <property type="evidence" value="ECO:0007669"/>
    <property type="project" value="UniProtKB-SubCell"/>
</dbReference>
<comment type="subcellular location">
    <subcellularLocation>
        <location evidence="2">Membrane</location>
        <topology evidence="2">Multi-pass membrane protein</topology>
    </subcellularLocation>
</comment>
<evidence type="ECO:0000313" key="14">
    <source>
        <dbReference type="Proteomes" id="UP001418222"/>
    </source>
</evidence>
<dbReference type="GO" id="GO:0016491">
    <property type="term" value="F:oxidoreductase activity"/>
    <property type="evidence" value="ECO:0007669"/>
    <property type="project" value="InterPro"/>
</dbReference>
<dbReference type="Proteomes" id="UP001418222">
    <property type="component" value="Unassembled WGS sequence"/>
</dbReference>
<organism evidence="13 14">
    <name type="scientific">Platanthera zijinensis</name>
    <dbReference type="NCBI Taxonomy" id="2320716"/>
    <lineage>
        <taxon>Eukaryota</taxon>
        <taxon>Viridiplantae</taxon>
        <taxon>Streptophyta</taxon>
        <taxon>Embryophyta</taxon>
        <taxon>Tracheophyta</taxon>
        <taxon>Spermatophyta</taxon>
        <taxon>Magnoliopsida</taxon>
        <taxon>Liliopsida</taxon>
        <taxon>Asparagales</taxon>
        <taxon>Orchidaceae</taxon>
        <taxon>Orchidoideae</taxon>
        <taxon>Orchideae</taxon>
        <taxon>Orchidinae</taxon>
        <taxon>Platanthera</taxon>
    </lineage>
</organism>
<proteinExistence type="predicted"/>
<feature type="domain" description="Cytochrome b561" evidence="12">
    <location>
        <begin position="1"/>
        <end position="165"/>
    </location>
</feature>
<protein>
    <submittedName>
        <fullName evidence="13">Transmembrane ascorbate ferrireductase 4</fullName>
    </submittedName>
</protein>
<feature type="transmembrane region" description="Helical" evidence="11">
    <location>
        <begin position="99"/>
        <end position="122"/>
    </location>
</feature>
<evidence type="ECO:0000259" key="12">
    <source>
        <dbReference type="PROSITE" id="PS50939"/>
    </source>
</evidence>
<keyword evidence="6" id="KW-0479">Metal-binding</keyword>
<evidence type="ECO:0000256" key="10">
    <source>
        <dbReference type="ARBA" id="ARBA00023136"/>
    </source>
</evidence>